<dbReference type="PANTHER" id="PTHR11803:SF39">
    <property type="entry name" value="2-IMINOBUTANOATE_2-IMINOPROPANOATE DEAMINASE"/>
    <property type="match status" value="1"/>
</dbReference>
<proteinExistence type="inferred from homology"/>
<comment type="caution">
    <text evidence="2">The sequence shown here is derived from an EMBL/GenBank/DDBJ whole genome shotgun (WGS) entry which is preliminary data.</text>
</comment>
<evidence type="ECO:0000256" key="1">
    <source>
        <dbReference type="ARBA" id="ARBA00010552"/>
    </source>
</evidence>
<name>A0A3N0V2J1_9PROT</name>
<protein>
    <submittedName>
        <fullName evidence="2">RidA family protein</fullName>
    </submittedName>
</protein>
<sequence length="127" mass="13238">MQKQIIQTAGAPQAIGTYSQAVKVGATVYLSGQIGLDPVSMQLVEGIEAQIHRVFQNLQAVAEAAGGSLADVVKLNVFLTDLGHFALVNSIMAEYFSQPYPARAAVGVASLPRGALVEADGVLVLES</sequence>
<dbReference type="NCBIfam" id="TIGR00004">
    <property type="entry name" value="Rid family detoxifying hydrolase"/>
    <property type="match status" value="1"/>
</dbReference>
<keyword evidence="3" id="KW-1185">Reference proteome</keyword>
<dbReference type="GO" id="GO:0019239">
    <property type="term" value="F:deaminase activity"/>
    <property type="evidence" value="ECO:0007669"/>
    <property type="project" value="TreeGrafter"/>
</dbReference>
<dbReference type="EMBL" id="RJVP01000002">
    <property type="protein sequence ID" value="ROH86822.1"/>
    <property type="molecule type" value="Genomic_DNA"/>
</dbReference>
<dbReference type="PANTHER" id="PTHR11803">
    <property type="entry name" value="2-IMINOBUTANOATE/2-IMINOPROPANOATE DEAMINASE RIDA"/>
    <property type="match status" value="1"/>
</dbReference>
<accession>A0A3N0V2J1</accession>
<dbReference type="GO" id="GO:0005829">
    <property type="term" value="C:cytosol"/>
    <property type="evidence" value="ECO:0007669"/>
    <property type="project" value="TreeGrafter"/>
</dbReference>
<evidence type="ECO:0000313" key="3">
    <source>
        <dbReference type="Proteomes" id="UP000275137"/>
    </source>
</evidence>
<comment type="similarity">
    <text evidence="1">Belongs to the RutC family.</text>
</comment>
<dbReference type="RefSeq" id="WP_123236631.1">
    <property type="nucleotide sequence ID" value="NZ_RJVP01000002.1"/>
</dbReference>
<dbReference type="CDD" id="cd00448">
    <property type="entry name" value="YjgF_YER057c_UK114_family"/>
    <property type="match status" value="1"/>
</dbReference>
<dbReference type="InterPro" id="IPR006175">
    <property type="entry name" value="YjgF/YER057c/UK114"/>
</dbReference>
<dbReference type="Pfam" id="PF01042">
    <property type="entry name" value="Ribonuc_L-PSP"/>
    <property type="match status" value="1"/>
</dbReference>
<gene>
    <name evidence="2" type="ORF">ED236_03710</name>
</gene>
<reference evidence="2 3" key="1">
    <citation type="submission" date="2018-10" db="EMBL/GenBank/DDBJ databases">
        <authorList>
            <person name="Chen W.-M."/>
        </authorList>
    </citation>
    <scope>NUCLEOTIDE SEQUENCE [LARGE SCALE GENOMIC DNA]</scope>
    <source>
        <strain evidence="2 3">H-5</strain>
    </source>
</reference>
<dbReference type="Proteomes" id="UP000275137">
    <property type="component" value="Unassembled WGS sequence"/>
</dbReference>
<organism evidence="2 3">
    <name type="scientific">Pseudomethylobacillus aquaticus</name>
    <dbReference type="NCBI Taxonomy" id="2676064"/>
    <lineage>
        <taxon>Bacteria</taxon>
        <taxon>Pseudomonadati</taxon>
        <taxon>Pseudomonadota</taxon>
        <taxon>Betaproteobacteria</taxon>
        <taxon>Nitrosomonadales</taxon>
        <taxon>Methylophilaceae</taxon>
        <taxon>Pseudomethylobacillus</taxon>
    </lineage>
</organism>
<dbReference type="InterPro" id="IPR035959">
    <property type="entry name" value="RutC-like_sf"/>
</dbReference>
<dbReference type="Gene3D" id="3.30.1330.40">
    <property type="entry name" value="RutC-like"/>
    <property type="match status" value="1"/>
</dbReference>
<dbReference type="SUPFAM" id="SSF55298">
    <property type="entry name" value="YjgF-like"/>
    <property type="match status" value="1"/>
</dbReference>
<dbReference type="InterPro" id="IPR006056">
    <property type="entry name" value="RidA"/>
</dbReference>
<dbReference type="FunFam" id="3.30.1330.40:FF:000001">
    <property type="entry name" value="L-PSP family endoribonuclease"/>
    <property type="match status" value="1"/>
</dbReference>
<dbReference type="AlphaFoldDB" id="A0A3N0V2J1"/>
<evidence type="ECO:0000313" key="2">
    <source>
        <dbReference type="EMBL" id="ROH86822.1"/>
    </source>
</evidence>